<dbReference type="InterPro" id="IPR050570">
    <property type="entry name" value="Cell_wall_metabolism_enzyme"/>
</dbReference>
<feature type="region of interest" description="Disordered" evidence="1">
    <location>
        <begin position="228"/>
        <end position="275"/>
    </location>
</feature>
<dbReference type="AlphaFoldDB" id="A0A1I0V8W8"/>
<feature type="region of interest" description="Disordered" evidence="1">
    <location>
        <begin position="146"/>
        <end position="181"/>
    </location>
</feature>
<protein>
    <submittedName>
        <fullName evidence="4">Murein DD-endopeptidase MepM and murein hydrolase activator NlpD, contain LysM domain</fullName>
    </submittedName>
</protein>
<dbReference type="PROSITE" id="PS51782">
    <property type="entry name" value="LYSM"/>
    <property type="match status" value="2"/>
</dbReference>
<dbReference type="PANTHER" id="PTHR21666:SF270">
    <property type="entry name" value="MUREIN HYDROLASE ACTIVATOR ENVC"/>
    <property type="match status" value="1"/>
</dbReference>
<dbReference type="STRING" id="871651.SAMN05421688_0390"/>
<evidence type="ECO:0000259" key="3">
    <source>
        <dbReference type="PROSITE" id="PS51782"/>
    </source>
</evidence>
<feature type="compositionally biased region" description="Low complexity" evidence="1">
    <location>
        <begin position="155"/>
        <end position="173"/>
    </location>
</feature>
<evidence type="ECO:0000256" key="1">
    <source>
        <dbReference type="SAM" id="MobiDB-lite"/>
    </source>
</evidence>
<dbReference type="EMBL" id="FOJU01000001">
    <property type="protein sequence ID" value="SFA72470.1"/>
    <property type="molecule type" value="Genomic_DNA"/>
</dbReference>
<dbReference type="SUPFAM" id="SSF54106">
    <property type="entry name" value="LysM domain"/>
    <property type="match status" value="1"/>
</dbReference>
<dbReference type="InterPro" id="IPR011055">
    <property type="entry name" value="Dup_hybrid_motif"/>
</dbReference>
<dbReference type="Pfam" id="PF01551">
    <property type="entry name" value="Peptidase_M23"/>
    <property type="match status" value="1"/>
</dbReference>
<dbReference type="CDD" id="cd00118">
    <property type="entry name" value="LysM"/>
    <property type="match status" value="1"/>
</dbReference>
<dbReference type="SMART" id="SM00257">
    <property type="entry name" value="LysM"/>
    <property type="match status" value="2"/>
</dbReference>
<feature type="compositionally biased region" description="Low complexity" evidence="1">
    <location>
        <begin position="231"/>
        <end position="243"/>
    </location>
</feature>
<gene>
    <name evidence="4" type="ORF">SAMN05421688_0390</name>
</gene>
<feature type="domain" description="LysM" evidence="3">
    <location>
        <begin position="175"/>
        <end position="219"/>
    </location>
</feature>
<dbReference type="Proteomes" id="UP000198796">
    <property type="component" value="Unassembled WGS sequence"/>
</dbReference>
<accession>A0A1I0V8W8</accession>
<reference evidence="4 5" key="1">
    <citation type="submission" date="2016-10" db="EMBL/GenBank/DDBJ databases">
        <authorList>
            <person name="de Groot N.N."/>
        </authorList>
    </citation>
    <scope>NUCLEOTIDE SEQUENCE [LARGE SCALE GENOMIC DNA]</scope>
    <source>
        <strain evidence="4 5">DSM 29316</strain>
    </source>
</reference>
<keyword evidence="2" id="KW-0732">Signal</keyword>
<dbReference type="Gene3D" id="3.10.350.10">
    <property type="entry name" value="LysM domain"/>
    <property type="match status" value="2"/>
</dbReference>
<dbReference type="InterPro" id="IPR036779">
    <property type="entry name" value="LysM_dom_sf"/>
</dbReference>
<dbReference type="RefSeq" id="WP_092060060.1">
    <property type="nucleotide sequence ID" value="NZ_FOJU01000001.1"/>
</dbReference>
<dbReference type="GO" id="GO:0004222">
    <property type="term" value="F:metalloendopeptidase activity"/>
    <property type="evidence" value="ECO:0007669"/>
    <property type="project" value="TreeGrafter"/>
</dbReference>
<keyword evidence="4" id="KW-0378">Hydrolase</keyword>
<keyword evidence="5" id="KW-1185">Reference proteome</keyword>
<evidence type="ECO:0000313" key="5">
    <source>
        <dbReference type="Proteomes" id="UP000198796"/>
    </source>
</evidence>
<dbReference type="SUPFAM" id="SSF51261">
    <property type="entry name" value="Duplicated hybrid motif"/>
    <property type="match status" value="1"/>
</dbReference>
<feature type="signal peptide" evidence="2">
    <location>
        <begin position="1"/>
        <end position="21"/>
    </location>
</feature>
<evidence type="ECO:0000313" key="4">
    <source>
        <dbReference type="EMBL" id="SFA72470.1"/>
    </source>
</evidence>
<feature type="compositionally biased region" description="Low complexity" evidence="1">
    <location>
        <begin position="260"/>
        <end position="275"/>
    </location>
</feature>
<dbReference type="InterPro" id="IPR018392">
    <property type="entry name" value="LysM"/>
</dbReference>
<dbReference type="PROSITE" id="PS51257">
    <property type="entry name" value="PROKAR_LIPOPROTEIN"/>
    <property type="match status" value="1"/>
</dbReference>
<feature type="domain" description="LysM" evidence="3">
    <location>
        <begin position="70"/>
        <end position="114"/>
    </location>
</feature>
<name>A0A1I0V8W8_9RHOB</name>
<proteinExistence type="predicted"/>
<feature type="chain" id="PRO_5011537613" evidence="2">
    <location>
        <begin position="22"/>
        <end position="391"/>
    </location>
</feature>
<dbReference type="InterPro" id="IPR016047">
    <property type="entry name" value="M23ase_b-sheet_dom"/>
</dbReference>
<evidence type="ECO:0000256" key="2">
    <source>
        <dbReference type="SAM" id="SignalP"/>
    </source>
</evidence>
<sequence>MTPKVLTHTPLRMTIAVSALALLAACEGPVDYDIRDTFGRTLDTSEAAIGATSPRPEPDDRGIISYPTYQVAVARRGDTLGDLARRVGVDADELARYNGIQTGDALREGELIALNTRVSEPSPATGATTAGPIRPASDITAIAGRAIDQSDSVRTTPLEPATSTTTAAPSGAEPTRHKVQRGETAFTISRLYGVSVRALSEWNGLDSNFTIREGQFLLIPVSAGSPPVQQAATATTAPGTGSPTPTPPSASAPLPEEDVAAPAPSAPAAPVATPSGGRLAYPVQGSIIREYAKGRNDGIDISATSAAPIKAAEAGTVAAITRNTENIPIVVIRHADGLLTVYANVGDLNVAKGDTVSRGQQIAKARAGSGSYVHFEVRNGFDSVDPVPYLN</sequence>
<dbReference type="Gene3D" id="2.70.70.10">
    <property type="entry name" value="Glucose Permease (Domain IIA)"/>
    <property type="match status" value="1"/>
</dbReference>
<organism evidence="4 5">
    <name type="scientific">Poseidonocella pacifica</name>
    <dbReference type="NCBI Taxonomy" id="871651"/>
    <lineage>
        <taxon>Bacteria</taxon>
        <taxon>Pseudomonadati</taxon>
        <taxon>Pseudomonadota</taxon>
        <taxon>Alphaproteobacteria</taxon>
        <taxon>Rhodobacterales</taxon>
        <taxon>Roseobacteraceae</taxon>
        <taxon>Poseidonocella</taxon>
    </lineage>
</organism>
<dbReference type="CDD" id="cd12797">
    <property type="entry name" value="M23_peptidase"/>
    <property type="match status" value="1"/>
</dbReference>
<dbReference type="OrthoDB" id="9795421at2"/>
<dbReference type="PANTHER" id="PTHR21666">
    <property type="entry name" value="PEPTIDASE-RELATED"/>
    <property type="match status" value="1"/>
</dbReference>
<dbReference type="Pfam" id="PF01476">
    <property type="entry name" value="LysM"/>
    <property type="match status" value="2"/>
</dbReference>